<dbReference type="CDD" id="cd03443">
    <property type="entry name" value="PaaI_thioesterase"/>
    <property type="match status" value="1"/>
</dbReference>
<dbReference type="Proteomes" id="UP000295560">
    <property type="component" value="Unassembled WGS sequence"/>
</dbReference>
<dbReference type="AlphaFoldDB" id="A0A4R1HSD3"/>
<accession>A0A4R1HSD3</accession>
<comment type="caution">
    <text evidence="3">The sequence shown here is derived from an EMBL/GenBank/DDBJ whole genome shotgun (WGS) entry which is preliminary data.</text>
</comment>
<evidence type="ECO:0000256" key="1">
    <source>
        <dbReference type="SAM" id="MobiDB-lite"/>
    </source>
</evidence>
<dbReference type="SUPFAM" id="SSF54637">
    <property type="entry name" value="Thioesterase/thiol ester dehydrase-isomerase"/>
    <property type="match status" value="2"/>
</dbReference>
<dbReference type="Gene3D" id="3.10.129.10">
    <property type="entry name" value="Hotdog Thioesterase"/>
    <property type="match status" value="2"/>
</dbReference>
<keyword evidence="4" id="KW-1185">Reference proteome</keyword>
<protein>
    <submittedName>
        <fullName evidence="3">Uncharacterized protein (TIGR00369 family)</fullName>
    </submittedName>
</protein>
<proteinExistence type="predicted"/>
<dbReference type="OrthoDB" id="3570884at2"/>
<reference evidence="3 4" key="1">
    <citation type="submission" date="2019-03" db="EMBL/GenBank/DDBJ databases">
        <title>Sequencing the genomes of 1000 actinobacteria strains.</title>
        <authorList>
            <person name="Klenk H.-P."/>
        </authorList>
    </citation>
    <scope>NUCLEOTIDE SEQUENCE [LARGE SCALE GENOMIC DNA]</scope>
    <source>
        <strain evidence="3 4">DSM 44969</strain>
    </source>
</reference>
<organism evidence="3 4">
    <name type="scientific">Pseudonocardia endophytica</name>
    <dbReference type="NCBI Taxonomy" id="401976"/>
    <lineage>
        <taxon>Bacteria</taxon>
        <taxon>Bacillati</taxon>
        <taxon>Actinomycetota</taxon>
        <taxon>Actinomycetes</taxon>
        <taxon>Pseudonocardiales</taxon>
        <taxon>Pseudonocardiaceae</taxon>
        <taxon>Pseudonocardia</taxon>
    </lineage>
</organism>
<name>A0A4R1HSD3_PSEEN</name>
<sequence>MSTPSVTSLPDASRVEQRMRHAPVERGLGMVPAPGEGFRLRAPLHDGVRDDDGLVAPALVALLADSGIGFLIYTAGELTAGAPTVELRIDHLGPSAADATEVRAEFTLLHIDEQVGVGRADIRDDTGRPVAHAVATMALTGVPDRPGALGGDSAPDDAEDFRAGRPAFDAARLDPATLEFDGDLAVLVPGRSATNLNGTTHGAVLAALAKAAQIRFLARDGAGARSLSDTVDYLRPVSTDTRVRARCETVRSGRRFWTVRTELLLPDDRVAVRATGNGIR</sequence>
<evidence type="ECO:0000313" key="3">
    <source>
        <dbReference type="EMBL" id="TCK25088.1"/>
    </source>
</evidence>
<feature type="compositionally biased region" description="Polar residues" evidence="1">
    <location>
        <begin position="1"/>
        <end position="10"/>
    </location>
</feature>
<feature type="region of interest" description="Disordered" evidence="1">
    <location>
        <begin position="1"/>
        <end position="21"/>
    </location>
</feature>
<feature type="domain" description="Acyl-CoA thioesterase-like N-terminal HotDog" evidence="2">
    <location>
        <begin position="198"/>
        <end position="275"/>
    </location>
</feature>
<evidence type="ECO:0000313" key="4">
    <source>
        <dbReference type="Proteomes" id="UP000295560"/>
    </source>
</evidence>
<dbReference type="RefSeq" id="WP_132421432.1">
    <property type="nucleotide sequence ID" value="NZ_SMFZ01000001.1"/>
</dbReference>
<gene>
    <name evidence="3" type="ORF">EV378_0885</name>
</gene>
<dbReference type="EMBL" id="SMFZ01000001">
    <property type="protein sequence ID" value="TCK25088.1"/>
    <property type="molecule type" value="Genomic_DNA"/>
</dbReference>
<dbReference type="InterPro" id="IPR029069">
    <property type="entry name" value="HotDog_dom_sf"/>
</dbReference>
<dbReference type="Pfam" id="PF13622">
    <property type="entry name" value="4HBT_3"/>
    <property type="match status" value="1"/>
</dbReference>
<evidence type="ECO:0000259" key="2">
    <source>
        <dbReference type="Pfam" id="PF13622"/>
    </source>
</evidence>
<dbReference type="InterPro" id="IPR049449">
    <property type="entry name" value="TesB_ACOT8-like_N"/>
</dbReference>
<dbReference type="CDD" id="cd03440">
    <property type="entry name" value="hot_dog"/>
    <property type="match status" value="1"/>
</dbReference>